<feature type="transmembrane region" description="Helical" evidence="2">
    <location>
        <begin position="149"/>
        <end position="168"/>
    </location>
</feature>
<protein>
    <recommendedName>
        <fullName evidence="5">Glycosyltransferase family 92 protein</fullName>
    </recommendedName>
</protein>
<dbReference type="EMBL" id="BLXT01005274">
    <property type="protein sequence ID" value="GFO21696.1"/>
    <property type="molecule type" value="Genomic_DNA"/>
</dbReference>
<evidence type="ECO:0000313" key="4">
    <source>
        <dbReference type="Proteomes" id="UP000735302"/>
    </source>
</evidence>
<dbReference type="AlphaFoldDB" id="A0AAV4BMK2"/>
<dbReference type="PANTHER" id="PTHR31389:SF4">
    <property type="entry name" value="LD39211P"/>
    <property type="match status" value="1"/>
</dbReference>
<dbReference type="PANTHER" id="PTHR31389">
    <property type="entry name" value="LD39211P"/>
    <property type="match status" value="1"/>
</dbReference>
<keyword evidence="2" id="KW-0812">Transmembrane</keyword>
<feature type="region of interest" description="Disordered" evidence="1">
    <location>
        <begin position="81"/>
        <end position="105"/>
    </location>
</feature>
<feature type="compositionally biased region" description="Polar residues" evidence="1">
    <location>
        <begin position="204"/>
        <end position="216"/>
    </location>
</feature>
<name>A0AAV4BMK2_9GAST</name>
<evidence type="ECO:0000256" key="2">
    <source>
        <dbReference type="SAM" id="Phobius"/>
    </source>
</evidence>
<keyword evidence="2" id="KW-1133">Transmembrane helix</keyword>
<reference evidence="3 4" key="1">
    <citation type="journal article" date="2021" name="Elife">
        <title>Chloroplast acquisition without the gene transfer in kleptoplastic sea slugs, Plakobranchus ocellatus.</title>
        <authorList>
            <person name="Maeda T."/>
            <person name="Takahashi S."/>
            <person name="Yoshida T."/>
            <person name="Shimamura S."/>
            <person name="Takaki Y."/>
            <person name="Nagai Y."/>
            <person name="Toyoda A."/>
            <person name="Suzuki Y."/>
            <person name="Arimoto A."/>
            <person name="Ishii H."/>
            <person name="Satoh N."/>
            <person name="Nishiyama T."/>
            <person name="Hasebe M."/>
            <person name="Maruyama T."/>
            <person name="Minagawa J."/>
            <person name="Obokata J."/>
            <person name="Shigenobu S."/>
        </authorList>
    </citation>
    <scope>NUCLEOTIDE SEQUENCE [LARGE SCALE GENOMIC DNA]</scope>
</reference>
<keyword evidence="4" id="KW-1185">Reference proteome</keyword>
<accession>A0AAV4BMK2</accession>
<feature type="region of interest" description="Disordered" evidence="1">
    <location>
        <begin position="195"/>
        <end position="219"/>
    </location>
</feature>
<evidence type="ECO:0000256" key="1">
    <source>
        <dbReference type="SAM" id="MobiDB-lite"/>
    </source>
</evidence>
<keyword evidence="2" id="KW-0472">Membrane</keyword>
<sequence>MQLYACPIDRTDEHGEVFGRDMQPRNTNSHKTTNFGSISSNFDSAEIMSYLDDFLLVEIHRKNYLRRKTRRRIFTTFCASSSDQSDWDSDKGPDYIPQDDQPSDDDWMLTEKIRTPKTSTQSEPITALKYMQVSVDAMRVMANGGGSDCNYAVLFLLGVIVILLVMLASQSKRDEFLPPQISRFADKGFDSKTDQASDVKLSAPVQSESDNVQSEARGNVKAEVGEFDSKIDRASKVRLSASVQLGSDKVQPEAGGNVKDGVALGAASVSGKERATPSVNDFTRELNLRIQRPSTNQKLVFNWPCDDSQNVSACVGPCEHPLKYSPRERVEKLMIPELTLSARQRRTIQVIGKSVPNSDLIIASAVSSNHYGEMQMMFKILHIAVYPDLEERMEATKKDPLQLQKQNKVPIRNFTVTLFDLGLSPEERRITEKNCRCKVITFRKELFPEYVSENRCYAWKPIIVNAASQHAKKLIVWQDSSVRWFRESFLDSLDRAYAAGHQVLRHFNSHRIPANTLKETFDYIHEDACGYLPYPEIQGNIHIHRADEFNRRVVFEPWTRCALEKQCICPRFPESVIHCTKGTLHRCHRFDQSAMSIILSILYQKDLWKIQFRELFLNRGPDFRVLRGQSSKKYFVA</sequence>
<evidence type="ECO:0008006" key="5">
    <source>
        <dbReference type="Google" id="ProtNLM"/>
    </source>
</evidence>
<organism evidence="3 4">
    <name type="scientific">Plakobranchus ocellatus</name>
    <dbReference type="NCBI Taxonomy" id="259542"/>
    <lineage>
        <taxon>Eukaryota</taxon>
        <taxon>Metazoa</taxon>
        <taxon>Spiralia</taxon>
        <taxon>Lophotrochozoa</taxon>
        <taxon>Mollusca</taxon>
        <taxon>Gastropoda</taxon>
        <taxon>Heterobranchia</taxon>
        <taxon>Euthyneura</taxon>
        <taxon>Panpulmonata</taxon>
        <taxon>Sacoglossa</taxon>
        <taxon>Placobranchoidea</taxon>
        <taxon>Plakobranchidae</taxon>
        <taxon>Plakobranchus</taxon>
    </lineage>
</organism>
<evidence type="ECO:0000313" key="3">
    <source>
        <dbReference type="EMBL" id="GFO21696.1"/>
    </source>
</evidence>
<comment type="caution">
    <text evidence="3">The sequence shown here is derived from an EMBL/GenBank/DDBJ whole genome shotgun (WGS) entry which is preliminary data.</text>
</comment>
<gene>
    <name evidence="3" type="ORF">PoB_004820100</name>
</gene>
<proteinExistence type="predicted"/>
<dbReference type="Proteomes" id="UP000735302">
    <property type="component" value="Unassembled WGS sequence"/>
</dbReference>